<dbReference type="OrthoDB" id="1273722at2"/>
<dbReference type="EMBL" id="FXTN01000014">
    <property type="protein sequence ID" value="SMO97613.1"/>
    <property type="molecule type" value="Genomic_DNA"/>
</dbReference>
<accession>A0A521FN28</accession>
<dbReference type="Pfam" id="PF04738">
    <property type="entry name" value="Lant_dehydr_N"/>
    <property type="match status" value="1"/>
</dbReference>
<dbReference type="Pfam" id="PF14028">
    <property type="entry name" value="Lant_dehydr_C"/>
    <property type="match status" value="1"/>
</dbReference>
<dbReference type="Proteomes" id="UP000320300">
    <property type="component" value="Unassembled WGS sequence"/>
</dbReference>
<feature type="domain" description="Lantibiotic dehydratase N-terminal" evidence="1">
    <location>
        <begin position="36"/>
        <end position="638"/>
    </location>
</feature>
<gene>
    <name evidence="3" type="ORF">SAMN06265348_11494</name>
</gene>
<evidence type="ECO:0000313" key="3">
    <source>
        <dbReference type="EMBL" id="SMO97613.1"/>
    </source>
</evidence>
<dbReference type="NCBIfam" id="TIGR03891">
    <property type="entry name" value="thiopep_ocin"/>
    <property type="match status" value="1"/>
</dbReference>
<organism evidence="3 4">
    <name type="scientific">Pedobacter westerhofensis</name>
    <dbReference type="NCBI Taxonomy" id="425512"/>
    <lineage>
        <taxon>Bacteria</taxon>
        <taxon>Pseudomonadati</taxon>
        <taxon>Bacteroidota</taxon>
        <taxon>Sphingobacteriia</taxon>
        <taxon>Sphingobacteriales</taxon>
        <taxon>Sphingobacteriaceae</taxon>
        <taxon>Pedobacter</taxon>
    </lineage>
</organism>
<dbReference type="InterPro" id="IPR023809">
    <property type="entry name" value="Thiopep_bacteriocin_synth_dom"/>
</dbReference>
<evidence type="ECO:0000259" key="1">
    <source>
        <dbReference type="Pfam" id="PF04738"/>
    </source>
</evidence>
<dbReference type="RefSeq" id="WP_142530738.1">
    <property type="nucleotide sequence ID" value="NZ_CBCSJO010000013.1"/>
</dbReference>
<dbReference type="AlphaFoldDB" id="A0A521FN28"/>
<feature type="domain" description="Thiopeptide-type bacteriocin biosynthesis" evidence="2">
    <location>
        <begin position="723"/>
        <end position="980"/>
    </location>
</feature>
<name>A0A521FN28_9SPHI</name>
<protein>
    <submittedName>
        <fullName evidence="3">Thiopeptide-type bacteriocin biosynthesis domain-containing protein</fullName>
    </submittedName>
</protein>
<reference evidence="3 4" key="1">
    <citation type="submission" date="2017-05" db="EMBL/GenBank/DDBJ databases">
        <authorList>
            <person name="Varghese N."/>
            <person name="Submissions S."/>
        </authorList>
    </citation>
    <scope>NUCLEOTIDE SEQUENCE [LARGE SCALE GENOMIC DNA]</scope>
    <source>
        <strain evidence="3 4">DSM 19036</strain>
    </source>
</reference>
<dbReference type="InterPro" id="IPR006827">
    <property type="entry name" value="Lant_deHydtase_N"/>
</dbReference>
<keyword evidence="4" id="KW-1185">Reference proteome</keyword>
<sequence>MRQLRIDPFLLVRSPAYSYQDFNEQYLQEVLKTDFFRASLFFASQTLYLELRKKDFLYEEISPSARLTLWKYLNRMCYRALPYGFFSSYSSGAWAKEEDAVLCFSNEDELIVHPDFKVMLDYIGSLNTADFEELRYCTNNSLYQSSRELRFISQAYSAQKKFAIVQVKMAPGLNKMLKYISSGRTKSEIIAFLTGEYGEDAPAEDYFQSLLDGQVIVSALTPNVTGLTFNQRCLELLEKYPGIDVKGLKSFRLSMRTDLSELNEHINYLIDKNAENATYSLYHRHIEGGLGHQVQEKLMTLIQQMDRMTSDNLVDNMRDFKKEFSQKYDQQEVPLMIALDPGSGIGYENMASAFDTQNDDFIDDLRAKQEGEANAKWGAVEKLIFKKWNNLKQPGSEKILITAEDLAELPESSQQLPPGLFVLFRNIDREIWVDGIGGVSGIELSARFSGAGTAMEESLKKICEQEMAINDEFLFAEIAYSPNDRTSNINQRGHYYPYEIPVLTHAVRPDQFTIKLSDLVVSVRDNQVLLRSVRLNRYIIPRLSSAYNYKISSIPVFRFLCDLQYQGIKSNLSLSLVSLFPGMEYYPRLQLGDAVLSAATWILTEEQIKTISNAEGPLPGELNIPEHFSLLEGDNFLVFNRFNETDITMFRKCIRNKKSATLTEYIFAARPDLKDHKNKPFASQLVACVINQSKSYRLPLHQVLPYPRQRSKVKRSFLPGEEWLYIKLYAHYSLTDEILLNFILPVIRKYKKDNPEFKWFFIRYMDPGHHLRLRFYTGQRPSYELLSDLIHKLQPWSKEGKVSDVILDSYQRELEKYSVSLINEVESFFYRNTEFILSMFNANEVNTAFKLGFAVNTALQIIQAFIRDKKERTDFLNEALNNMSAEFNREKEVIRKLDVRYRKFQQQLVGNQQELTLQRNLKAYADFHLMLNTLVDKLGDWSREARYNLLINLVHMHVNRIFENTPREYEYLIYHFMKKHQSFLNYTTTDGVS</sequence>
<evidence type="ECO:0000259" key="2">
    <source>
        <dbReference type="Pfam" id="PF14028"/>
    </source>
</evidence>
<evidence type="ECO:0000313" key="4">
    <source>
        <dbReference type="Proteomes" id="UP000320300"/>
    </source>
</evidence>
<proteinExistence type="predicted"/>